<dbReference type="AlphaFoldDB" id="D2V450"/>
<dbReference type="PANTHER" id="PTHR38130">
    <property type="entry name" value="EF-HAND DOMAIN-CONTAINING PROTEIN"/>
    <property type="match status" value="1"/>
</dbReference>
<feature type="compositionally biased region" description="Low complexity" evidence="1">
    <location>
        <begin position="20"/>
        <end position="29"/>
    </location>
</feature>
<name>D2V450_NAEGR</name>
<dbReference type="PANTHER" id="PTHR38130:SF1">
    <property type="entry name" value="EF-HAND DOMAIN-CONTAINING PROTEIN"/>
    <property type="match status" value="1"/>
</dbReference>
<dbReference type="InParanoid" id="D2V450"/>
<evidence type="ECO:0000256" key="1">
    <source>
        <dbReference type="SAM" id="MobiDB-lite"/>
    </source>
</evidence>
<feature type="region of interest" description="Disordered" evidence="1">
    <location>
        <begin position="1"/>
        <end position="29"/>
    </location>
</feature>
<reference evidence="2 3" key="1">
    <citation type="journal article" date="2010" name="Cell">
        <title>The genome of Naegleria gruberi illuminates early eukaryotic versatility.</title>
        <authorList>
            <person name="Fritz-Laylin L.K."/>
            <person name="Prochnik S.E."/>
            <person name="Ginger M.L."/>
            <person name="Dacks J.B."/>
            <person name="Carpenter M.L."/>
            <person name="Field M.C."/>
            <person name="Kuo A."/>
            <person name="Paredez A."/>
            <person name="Chapman J."/>
            <person name="Pham J."/>
            <person name="Shu S."/>
            <person name="Neupane R."/>
            <person name="Cipriano M."/>
            <person name="Mancuso J."/>
            <person name="Tu H."/>
            <person name="Salamov A."/>
            <person name="Lindquist E."/>
            <person name="Shapiro H."/>
            <person name="Lucas S."/>
            <person name="Grigoriev I.V."/>
            <person name="Cande W.Z."/>
            <person name="Fulton C."/>
            <person name="Rokhsar D.S."/>
            <person name="Dawson S.C."/>
        </authorList>
    </citation>
    <scope>NUCLEOTIDE SEQUENCE [LARGE SCALE GENOMIC DNA]</scope>
    <source>
        <strain evidence="2 3">NEG-M</strain>
    </source>
</reference>
<evidence type="ECO:0000313" key="3">
    <source>
        <dbReference type="Proteomes" id="UP000006671"/>
    </source>
</evidence>
<dbReference type="OMA" id="PITINKC"/>
<dbReference type="VEuPathDB" id="AmoebaDB:NAEGRDRAFT_63598"/>
<keyword evidence="3" id="KW-1185">Reference proteome</keyword>
<dbReference type="EMBL" id="GG738851">
    <property type="protein sequence ID" value="EFC48458.1"/>
    <property type="molecule type" value="Genomic_DNA"/>
</dbReference>
<sequence length="384" mass="44280">MATSSFRNNAGGGGGGSNPHYQQQQHTTHLHSSMYLSTIESASLKAERLRVTTSPFARTDFAIRRDLSQKPSEVVFSSSTTNLRSNDTTNNNNTLTHSKQHQQYTNRSSISSSSSSSKQYTNKEDYSLLTIDKPQQLIPQQVHKTNTFNLNNDDIEGSKPLKNNVIFNRQLNPLNPIYKLPSVRQPTRKPPEFELFEKRPPKDILKVDDIIYDENKKLANERKKNSIPRDPITCDDINHPEDYGDFAVRGFYRSDYQKRIPEKHKIDKINVKDINDEWKFSTRRSTNPLSPRYDYEKSNIGREIGEIEGSKPATLPKQSNWTREPLLETRGNCGHALSSTFPIQRRDFRQINYVQDILHDDKKGNYTTFHIPSKRQTHPLDPNY</sequence>
<dbReference type="KEGG" id="ngr:NAEGRDRAFT_63598"/>
<evidence type="ECO:0000313" key="2">
    <source>
        <dbReference type="EMBL" id="EFC48458.1"/>
    </source>
</evidence>
<dbReference type="GeneID" id="8849777"/>
<feature type="compositionally biased region" description="Low complexity" evidence="1">
    <location>
        <begin position="108"/>
        <end position="117"/>
    </location>
</feature>
<feature type="compositionally biased region" description="Low complexity" evidence="1">
    <location>
        <begin position="77"/>
        <end position="96"/>
    </location>
</feature>
<dbReference type="RefSeq" id="XP_002681202.1">
    <property type="nucleotide sequence ID" value="XM_002681156.1"/>
</dbReference>
<gene>
    <name evidence="2" type="ORF">NAEGRDRAFT_63598</name>
</gene>
<protein>
    <submittedName>
        <fullName evidence="2">Predicted protein</fullName>
    </submittedName>
</protein>
<dbReference type="OrthoDB" id="10248735at2759"/>
<accession>D2V450</accession>
<feature type="region of interest" description="Disordered" evidence="1">
    <location>
        <begin position="69"/>
        <end position="121"/>
    </location>
</feature>
<dbReference type="Proteomes" id="UP000006671">
    <property type="component" value="Unassembled WGS sequence"/>
</dbReference>
<organism evidence="3">
    <name type="scientific">Naegleria gruberi</name>
    <name type="common">Amoeba</name>
    <dbReference type="NCBI Taxonomy" id="5762"/>
    <lineage>
        <taxon>Eukaryota</taxon>
        <taxon>Discoba</taxon>
        <taxon>Heterolobosea</taxon>
        <taxon>Tetramitia</taxon>
        <taxon>Eutetramitia</taxon>
        <taxon>Vahlkampfiidae</taxon>
        <taxon>Naegleria</taxon>
    </lineage>
</organism>
<proteinExistence type="predicted"/>